<dbReference type="PROSITE" id="PS50022">
    <property type="entry name" value="FA58C_3"/>
    <property type="match status" value="1"/>
</dbReference>
<keyword evidence="4" id="KW-1185">Reference proteome</keyword>
<dbReference type="Gene3D" id="2.60.120.260">
    <property type="entry name" value="Galactose-binding domain-like"/>
    <property type="match status" value="1"/>
</dbReference>
<evidence type="ECO:0000256" key="1">
    <source>
        <dbReference type="SAM" id="MobiDB-lite"/>
    </source>
</evidence>
<dbReference type="AlphaFoldDB" id="A0A816H230"/>
<dbReference type="SUPFAM" id="SSF49785">
    <property type="entry name" value="Galactose-binding domain-like"/>
    <property type="match status" value="1"/>
</dbReference>
<feature type="domain" description="F5/8 type C" evidence="2">
    <location>
        <begin position="43"/>
        <end position="77"/>
    </location>
</feature>
<dbReference type="Proteomes" id="UP000663828">
    <property type="component" value="Unassembled WGS sequence"/>
</dbReference>
<sequence>YVSSLLIHTLKKSNRTTMKIFCALFVLLYTSTISSLELKKLSSCQTALGMQSGSIPDSAISASSSYDSNSVGPKASR</sequence>
<comment type="caution">
    <text evidence="3">The sequence shown here is derived from an EMBL/GenBank/DDBJ whole genome shotgun (WGS) entry which is preliminary data.</text>
</comment>
<feature type="compositionally biased region" description="Low complexity" evidence="1">
    <location>
        <begin position="53"/>
        <end position="70"/>
    </location>
</feature>
<feature type="region of interest" description="Disordered" evidence="1">
    <location>
        <begin position="53"/>
        <end position="77"/>
    </location>
</feature>
<protein>
    <recommendedName>
        <fullName evidence="2">F5/8 type C domain-containing protein</fullName>
    </recommendedName>
</protein>
<organism evidence="3 4">
    <name type="scientific">Adineta ricciae</name>
    <name type="common">Rotifer</name>
    <dbReference type="NCBI Taxonomy" id="249248"/>
    <lineage>
        <taxon>Eukaryota</taxon>
        <taxon>Metazoa</taxon>
        <taxon>Spiralia</taxon>
        <taxon>Gnathifera</taxon>
        <taxon>Rotifera</taxon>
        <taxon>Eurotatoria</taxon>
        <taxon>Bdelloidea</taxon>
        <taxon>Adinetida</taxon>
        <taxon>Adinetidae</taxon>
        <taxon>Adineta</taxon>
    </lineage>
</organism>
<evidence type="ECO:0000313" key="3">
    <source>
        <dbReference type="EMBL" id="CAF1680389.1"/>
    </source>
</evidence>
<dbReference type="InterPro" id="IPR008979">
    <property type="entry name" value="Galactose-bd-like_sf"/>
</dbReference>
<proteinExistence type="predicted"/>
<evidence type="ECO:0000259" key="2">
    <source>
        <dbReference type="PROSITE" id="PS50022"/>
    </source>
</evidence>
<accession>A0A816H230</accession>
<reference evidence="3" key="1">
    <citation type="submission" date="2021-02" db="EMBL/GenBank/DDBJ databases">
        <authorList>
            <person name="Nowell W R."/>
        </authorList>
    </citation>
    <scope>NUCLEOTIDE SEQUENCE</scope>
</reference>
<gene>
    <name evidence="3" type="ORF">XAT740_LOCUS60441</name>
</gene>
<name>A0A816H230_ADIRI</name>
<evidence type="ECO:0000313" key="4">
    <source>
        <dbReference type="Proteomes" id="UP000663828"/>
    </source>
</evidence>
<feature type="non-terminal residue" evidence="3">
    <location>
        <position position="1"/>
    </location>
</feature>
<dbReference type="InterPro" id="IPR000421">
    <property type="entry name" value="FA58C"/>
</dbReference>
<dbReference type="EMBL" id="CAJNOR010014916">
    <property type="protein sequence ID" value="CAF1680389.1"/>
    <property type="molecule type" value="Genomic_DNA"/>
</dbReference>